<evidence type="ECO:0000313" key="2">
    <source>
        <dbReference type="Proteomes" id="UP000251956"/>
    </source>
</evidence>
<dbReference type="EMBL" id="QMBQ01000002">
    <property type="protein sequence ID" value="RAZ78296.1"/>
    <property type="molecule type" value="Genomic_DNA"/>
</dbReference>
<dbReference type="Proteomes" id="UP000251956">
    <property type="component" value="Unassembled WGS sequence"/>
</dbReference>
<protein>
    <submittedName>
        <fullName evidence="1">Acylphosphatase</fullName>
    </submittedName>
</protein>
<reference evidence="1 2" key="1">
    <citation type="submission" date="2018-07" db="EMBL/GenBank/DDBJ databases">
        <title>Diversity of Mesorhizobium strains in Brazil.</title>
        <authorList>
            <person name="Helene L.C.F."/>
            <person name="Dall'Agnol R."/>
            <person name="Delamuta J.R.M."/>
            <person name="Hungria M."/>
        </authorList>
    </citation>
    <scope>NUCLEOTIDE SEQUENCE [LARGE SCALE GENOMIC DNA]</scope>
    <source>
        <strain evidence="1 2">CNPSo 3140</strain>
    </source>
</reference>
<dbReference type="AlphaFoldDB" id="A0A330GZD6"/>
<dbReference type="OrthoDB" id="7774747at2"/>
<proteinExistence type="predicted"/>
<accession>A0A330GZD6</accession>
<keyword evidence="2" id="KW-1185">Reference proteome</keyword>
<dbReference type="InterPro" id="IPR036046">
    <property type="entry name" value="Acylphosphatase-like_dom_sf"/>
</dbReference>
<dbReference type="RefSeq" id="WP_112126554.1">
    <property type="nucleotide sequence ID" value="NZ_QMBQ01000002.1"/>
</dbReference>
<organism evidence="1 2">
    <name type="scientific">Mesorhizobium atlanticum</name>
    <dbReference type="NCBI Taxonomy" id="2233532"/>
    <lineage>
        <taxon>Bacteria</taxon>
        <taxon>Pseudomonadati</taxon>
        <taxon>Pseudomonadota</taxon>
        <taxon>Alphaproteobacteria</taxon>
        <taxon>Hyphomicrobiales</taxon>
        <taxon>Phyllobacteriaceae</taxon>
        <taxon>Mesorhizobium</taxon>
    </lineage>
</organism>
<dbReference type="SUPFAM" id="SSF54975">
    <property type="entry name" value="Acylphosphatase/BLUF domain-like"/>
    <property type="match status" value="1"/>
</dbReference>
<evidence type="ECO:0000313" key="1">
    <source>
        <dbReference type="EMBL" id="RAZ78296.1"/>
    </source>
</evidence>
<name>A0A330GZD6_9HYPH</name>
<sequence>MSEQNYHFWREHMTILGDVEAASFLPWIERHAAKLGLAQAICFAGPDRIELDIAGPAELVDMMEMGCSLGPIDVWVEAIRRVPIESESG</sequence>
<comment type="caution">
    <text evidence="1">The sequence shown here is derived from an EMBL/GenBank/DDBJ whole genome shotgun (WGS) entry which is preliminary data.</text>
</comment>
<gene>
    <name evidence="1" type="ORF">DPM35_06890</name>
</gene>